<proteinExistence type="predicted"/>
<accession>A0A975B4Z7</accession>
<feature type="transmembrane region" description="Helical" evidence="1">
    <location>
        <begin position="21"/>
        <end position="42"/>
    </location>
</feature>
<reference evidence="2" key="1">
    <citation type="journal article" date="2021" name="Microb. Physiol.">
        <title>Proteogenomic Insights into the Physiology of Marine, Sulfate-Reducing, Filamentous Desulfonema limicola and Desulfonema magnum.</title>
        <authorList>
            <person name="Schnaars V."/>
            <person name="Wohlbrand L."/>
            <person name="Scheve S."/>
            <person name="Hinrichs C."/>
            <person name="Reinhardt R."/>
            <person name="Rabus R."/>
        </authorList>
    </citation>
    <scope>NUCLEOTIDE SEQUENCE</scope>
    <source>
        <strain evidence="2">5ac10</strain>
    </source>
</reference>
<protein>
    <submittedName>
        <fullName evidence="2">Uncharacterized protein</fullName>
    </submittedName>
</protein>
<evidence type="ECO:0000256" key="1">
    <source>
        <dbReference type="SAM" id="Phobius"/>
    </source>
</evidence>
<dbReference type="AlphaFoldDB" id="A0A975B4Z7"/>
<feature type="transmembrane region" description="Helical" evidence="1">
    <location>
        <begin position="54"/>
        <end position="76"/>
    </location>
</feature>
<sequence>MQIENGAAHKKNEIPWYDSETICLITLIFLYFVFFFGISGISVVREYHEYYKHIWVPVLLMIMSGITIISITLRLIGRFFQHIKNSQQ</sequence>
<evidence type="ECO:0000313" key="2">
    <source>
        <dbReference type="EMBL" id="QTA78887.1"/>
    </source>
</evidence>
<evidence type="ECO:0000313" key="3">
    <source>
        <dbReference type="Proteomes" id="UP000663720"/>
    </source>
</evidence>
<organism evidence="2 3">
    <name type="scientific">Desulfonema limicola</name>
    <dbReference type="NCBI Taxonomy" id="45656"/>
    <lineage>
        <taxon>Bacteria</taxon>
        <taxon>Pseudomonadati</taxon>
        <taxon>Thermodesulfobacteriota</taxon>
        <taxon>Desulfobacteria</taxon>
        <taxon>Desulfobacterales</taxon>
        <taxon>Desulfococcaceae</taxon>
        <taxon>Desulfonema</taxon>
    </lineage>
</organism>
<keyword evidence="1" id="KW-0472">Membrane</keyword>
<dbReference type="RefSeq" id="WP_207690701.1">
    <property type="nucleotide sequence ID" value="NZ_CP061799.1"/>
</dbReference>
<keyword evidence="3" id="KW-1185">Reference proteome</keyword>
<name>A0A975B4Z7_9BACT</name>
<dbReference type="KEGG" id="dli:dnl_11340"/>
<gene>
    <name evidence="2" type="ORF">dnl_11340</name>
</gene>
<keyword evidence="1" id="KW-1133">Transmembrane helix</keyword>
<dbReference type="Proteomes" id="UP000663720">
    <property type="component" value="Chromosome"/>
</dbReference>
<keyword evidence="1" id="KW-0812">Transmembrane</keyword>
<dbReference type="EMBL" id="CP061799">
    <property type="protein sequence ID" value="QTA78887.1"/>
    <property type="molecule type" value="Genomic_DNA"/>
</dbReference>